<sequence>MDNHSTPIDPSIGGGRVEHIGEHVLRHRYSTSLVDVTSPEQKPRTPPALGMQQRLAGGRASDHQPSREESRGRWLSEIDHGFTEEETIGALLRQPVDYSSTLA</sequence>
<feature type="region of interest" description="Disordered" evidence="1">
    <location>
        <begin position="31"/>
        <end position="76"/>
    </location>
</feature>
<dbReference type="Proteomes" id="UP000026961">
    <property type="component" value="Chromosome 1"/>
</dbReference>
<accession>A0A0D9YKA7</accession>
<dbReference type="HOGENOM" id="CLU_2267942_0_0_1"/>
<dbReference type="Gramene" id="OGLUM01G48910.1">
    <property type="protein sequence ID" value="OGLUM01G48910.1"/>
    <property type="gene ID" value="OGLUM01G48910"/>
</dbReference>
<evidence type="ECO:0000313" key="3">
    <source>
        <dbReference type="Proteomes" id="UP000026961"/>
    </source>
</evidence>
<evidence type="ECO:0000256" key="1">
    <source>
        <dbReference type="SAM" id="MobiDB-lite"/>
    </source>
</evidence>
<reference evidence="2" key="3">
    <citation type="submission" date="2018-05" db="EMBL/GenBank/DDBJ databases">
        <title>OgluRS3 (Oryza glumaepatula Reference Sequence Version 3).</title>
        <authorList>
            <person name="Zhang J."/>
            <person name="Kudrna D."/>
            <person name="Lee S."/>
            <person name="Talag J."/>
            <person name="Welchert J."/>
            <person name="Wing R.A."/>
        </authorList>
    </citation>
    <scope>NUCLEOTIDE SEQUENCE [LARGE SCALE GENOMIC DNA]</scope>
</reference>
<dbReference type="EnsemblPlants" id="OGLUM01G48910.1">
    <property type="protein sequence ID" value="OGLUM01G48910.1"/>
    <property type="gene ID" value="OGLUM01G48910"/>
</dbReference>
<feature type="compositionally biased region" description="Basic and acidic residues" evidence="1">
    <location>
        <begin position="60"/>
        <end position="76"/>
    </location>
</feature>
<proteinExistence type="predicted"/>
<dbReference type="AlphaFoldDB" id="A0A0D9YKA7"/>
<feature type="compositionally biased region" description="Polar residues" evidence="1">
    <location>
        <begin position="31"/>
        <end position="40"/>
    </location>
</feature>
<organism evidence="2">
    <name type="scientific">Oryza glumipatula</name>
    <dbReference type="NCBI Taxonomy" id="40148"/>
    <lineage>
        <taxon>Eukaryota</taxon>
        <taxon>Viridiplantae</taxon>
        <taxon>Streptophyta</taxon>
        <taxon>Embryophyta</taxon>
        <taxon>Tracheophyta</taxon>
        <taxon>Spermatophyta</taxon>
        <taxon>Magnoliopsida</taxon>
        <taxon>Liliopsida</taxon>
        <taxon>Poales</taxon>
        <taxon>Poaceae</taxon>
        <taxon>BOP clade</taxon>
        <taxon>Oryzoideae</taxon>
        <taxon>Oryzeae</taxon>
        <taxon>Oryzinae</taxon>
        <taxon>Oryza</taxon>
    </lineage>
</organism>
<protein>
    <submittedName>
        <fullName evidence="2">Uncharacterized protein</fullName>
    </submittedName>
</protein>
<reference evidence="2" key="2">
    <citation type="submission" date="2015-04" db="UniProtKB">
        <authorList>
            <consortium name="EnsemblPlants"/>
        </authorList>
    </citation>
    <scope>IDENTIFICATION</scope>
</reference>
<name>A0A0D9YKA7_9ORYZ</name>
<evidence type="ECO:0000313" key="2">
    <source>
        <dbReference type="EnsemblPlants" id="OGLUM01G48910.1"/>
    </source>
</evidence>
<keyword evidence="3" id="KW-1185">Reference proteome</keyword>
<reference evidence="2" key="1">
    <citation type="submission" date="2013-08" db="EMBL/GenBank/DDBJ databases">
        <title>Oryza genome evolution.</title>
        <authorList>
            <person name="Wing R.A."/>
            <person name="Panaud O."/>
            <person name="Oliveira A.C."/>
        </authorList>
    </citation>
    <scope>NUCLEOTIDE SEQUENCE</scope>
</reference>